<protein>
    <recommendedName>
        <fullName evidence="3">Terminase small subunit</fullName>
    </recommendedName>
</protein>
<proteinExistence type="predicted"/>
<dbReference type="EMBL" id="JFKA01000003">
    <property type="protein sequence ID" value="OSQ39009.1"/>
    <property type="molecule type" value="Genomic_DNA"/>
</dbReference>
<keyword evidence="2" id="KW-1185">Reference proteome</keyword>
<evidence type="ECO:0000313" key="1">
    <source>
        <dbReference type="EMBL" id="OSQ39009.1"/>
    </source>
</evidence>
<comment type="caution">
    <text evidence="1">The sequence shown here is derived from an EMBL/GenBank/DDBJ whole genome shotgun (WGS) entry which is preliminary data.</text>
</comment>
<dbReference type="Proteomes" id="UP000193391">
    <property type="component" value="Unassembled WGS sequence"/>
</dbReference>
<reference evidence="1 2" key="1">
    <citation type="submission" date="2014-03" db="EMBL/GenBank/DDBJ databases">
        <title>The draft genome sequence of Thalassospira mesophila JCM 18969.</title>
        <authorList>
            <person name="Lai Q."/>
            <person name="Shao Z."/>
        </authorList>
    </citation>
    <scope>NUCLEOTIDE SEQUENCE [LARGE SCALE GENOMIC DNA]</scope>
    <source>
        <strain evidence="1 2">JCM 18969</strain>
    </source>
</reference>
<dbReference type="GO" id="GO:0003677">
    <property type="term" value="F:DNA binding"/>
    <property type="evidence" value="ECO:0007669"/>
    <property type="project" value="InterPro"/>
</dbReference>
<dbReference type="Gene3D" id="1.10.260.40">
    <property type="entry name" value="lambda repressor-like DNA-binding domains"/>
    <property type="match status" value="1"/>
</dbReference>
<gene>
    <name evidence="1" type="ORF">TMES_09955</name>
</gene>
<sequence>MGLCFLVVLMADDAGLVGSQADYARHCGVTRQAVSKWLKAGRIEKLPNGRIDFVQADRALQKTADPARAMALGRADPLDDAGSGAGQWPVATDAAGQNRDDLFDYAASEPAQPVAASETNGDASYQKSRALRERYNAKMAQLDYEEKVGKVLNKQDVEDAMVTAGRRMRQAMDAIIGWADEIYSTAQDGDVQAVRSILKSRVRGLEETIVASLTTDDPDSEDGNQ</sequence>
<organism evidence="1 2">
    <name type="scientific">Thalassospira mesophila</name>
    <dbReference type="NCBI Taxonomy" id="1293891"/>
    <lineage>
        <taxon>Bacteria</taxon>
        <taxon>Pseudomonadati</taxon>
        <taxon>Pseudomonadota</taxon>
        <taxon>Alphaproteobacteria</taxon>
        <taxon>Rhodospirillales</taxon>
        <taxon>Thalassospiraceae</taxon>
        <taxon>Thalassospira</taxon>
    </lineage>
</organism>
<accession>A0A1Y2L196</accession>
<dbReference type="InterPro" id="IPR010982">
    <property type="entry name" value="Lambda_DNA-bd_dom_sf"/>
</dbReference>
<dbReference type="AlphaFoldDB" id="A0A1Y2L196"/>
<name>A0A1Y2L196_9PROT</name>
<evidence type="ECO:0000313" key="2">
    <source>
        <dbReference type="Proteomes" id="UP000193391"/>
    </source>
</evidence>
<evidence type="ECO:0008006" key="3">
    <source>
        <dbReference type="Google" id="ProtNLM"/>
    </source>
</evidence>